<comment type="subcellular location">
    <subcellularLocation>
        <location evidence="1">Cell membrane</location>
        <topology evidence="1">Multi-pass membrane protein</topology>
    </subcellularLocation>
</comment>
<protein>
    <submittedName>
        <fullName evidence="12">Methyl-accepting chemotaxis protein</fullName>
    </submittedName>
</protein>
<dbReference type="Pfam" id="PF02743">
    <property type="entry name" value="dCache_1"/>
    <property type="match status" value="1"/>
</dbReference>
<feature type="coiled-coil region" evidence="9">
    <location>
        <begin position="431"/>
        <end position="458"/>
    </location>
</feature>
<feature type="domain" description="Methyl-accepting transducer" evidence="11">
    <location>
        <begin position="395"/>
        <end position="652"/>
    </location>
</feature>
<feature type="transmembrane region" description="Helical" evidence="10">
    <location>
        <begin position="281"/>
        <end position="303"/>
    </location>
</feature>
<dbReference type="SMART" id="SM00283">
    <property type="entry name" value="MA"/>
    <property type="match status" value="1"/>
</dbReference>
<dbReference type="SUPFAM" id="SSF58104">
    <property type="entry name" value="Methyl-accepting chemotaxis protein (MCP) signaling domain"/>
    <property type="match status" value="1"/>
</dbReference>
<keyword evidence="5 10" id="KW-1133">Transmembrane helix</keyword>
<dbReference type="GO" id="GO:0007165">
    <property type="term" value="P:signal transduction"/>
    <property type="evidence" value="ECO:0007669"/>
    <property type="project" value="UniProtKB-KW"/>
</dbReference>
<evidence type="ECO:0000256" key="10">
    <source>
        <dbReference type="SAM" id="Phobius"/>
    </source>
</evidence>
<keyword evidence="7 8" id="KW-0807">Transducer</keyword>
<keyword evidence="4 10" id="KW-0812">Transmembrane</keyword>
<dbReference type="PROSITE" id="PS50111">
    <property type="entry name" value="CHEMOTAXIS_TRANSDUC_2"/>
    <property type="match status" value="1"/>
</dbReference>
<evidence type="ECO:0000256" key="4">
    <source>
        <dbReference type="ARBA" id="ARBA00022692"/>
    </source>
</evidence>
<dbReference type="InterPro" id="IPR004089">
    <property type="entry name" value="MCPsignal_dom"/>
</dbReference>
<reference evidence="12" key="1">
    <citation type="journal article" date="2014" name="Appl. Environ. Microbiol.">
        <title>Detection and genomic characterization of motility in Lactobacillus curvatus: confirmation of motility in a species outside the Lactobacillus salivarius clade.</title>
        <authorList>
            <person name="Cousin F.J."/>
            <person name="Lynch S.M."/>
            <person name="Harris H.M."/>
            <person name="McCann A."/>
            <person name="Lynch D.B."/>
            <person name="Neville B.A."/>
            <person name="Irisawa T."/>
            <person name="Okada S."/>
            <person name="Endo A."/>
            <person name="O'Toole P.W."/>
        </authorList>
    </citation>
    <scope>NUCLEOTIDE SEQUENCE</scope>
    <source>
        <strain evidence="12">DSM 16230</strain>
    </source>
</reference>
<evidence type="ECO:0000256" key="8">
    <source>
        <dbReference type="PROSITE-ProRule" id="PRU00284"/>
    </source>
</evidence>
<organism evidence="12">
    <name type="scientific">Liquorilactobacillus satsumensis</name>
    <dbReference type="NCBI Taxonomy" id="259059"/>
    <lineage>
        <taxon>Bacteria</taxon>
        <taxon>Bacillati</taxon>
        <taxon>Bacillota</taxon>
        <taxon>Bacilli</taxon>
        <taxon>Lactobacillales</taxon>
        <taxon>Lactobacillaceae</taxon>
        <taxon>Liquorilactobacillus</taxon>
    </lineage>
</organism>
<keyword evidence="2" id="KW-1003">Cell membrane</keyword>
<keyword evidence="6 10" id="KW-0472">Membrane</keyword>
<dbReference type="CDD" id="cd18773">
    <property type="entry name" value="PDC1_HK_sensor"/>
    <property type="match status" value="1"/>
</dbReference>
<evidence type="ECO:0000256" key="6">
    <source>
        <dbReference type="ARBA" id="ARBA00023136"/>
    </source>
</evidence>
<sequence>MKNKDKSIAKVIITGLIAMGLIPILIMLASSYHSTEQLLLKRTAQSRKAAVEMVLKSRDSLNVSATKALTGLIQQAVFKNDFNKEEIKQTISSAEIENDIMADTVFVMPNGQSVTNDKGSLVAKDPKTQAWYKGALAHKGSVYWTKPFFDSKTNSYVVFIAEAFSNSKGQTGVLAFNVLYDDVQAQLQKMAIGQTGNAMLVGSNGVVLAAKNQSLVNTNISQSELFKQIKQNKQKAGNILLKGKSAVETATYDNGDADVNNGIFAVAQLKANELTPELQSLVISSLIISAVVLVIVIAVAVVVTQGVKRMIGTLIDYFGKAEQGNLLKINPQQLKNKNWFTKKINQFIWPLAHGNETQRLAFKYNNMIAAVGVLVQKVQKESDKVANGSDTLLDLSKQTAKAMEEVAQTITGIAEVTSSQAQETGESVSQLQELSQIIADMHMRIEQLNKQAEKADELNNENIGIAGSVGDGWSEELEKMEGTLEQVQTMDHKIQNITKIISVINEISQRTNLLALNASIEAASAGDAGKGFAVVATEIRKLSDQSKSSTKEIEEIVLQIRKQSTQMVTQTNASLKDSQRLTDILARASESTREVTDSTKQITEGIQVIHGASKKIEDVQGKILKNIENISASTEENAAGAEEVSANSEEVLATSEEFTNHVADLKNVAGVLKKDANRFDVKD</sequence>
<dbReference type="GO" id="GO:0006935">
    <property type="term" value="P:chemotaxis"/>
    <property type="evidence" value="ECO:0007669"/>
    <property type="project" value="UniProtKB-KW"/>
</dbReference>
<dbReference type="Gene3D" id="1.10.287.950">
    <property type="entry name" value="Methyl-accepting chemotaxis protein"/>
    <property type="match status" value="1"/>
</dbReference>
<name>A0A0A7RGA9_9LACO</name>
<dbReference type="EMBL" id="KM886870">
    <property type="protein sequence ID" value="AJA34282.1"/>
    <property type="molecule type" value="Genomic_DNA"/>
</dbReference>
<accession>A0A0A7RGA9</accession>
<dbReference type="Gene3D" id="3.30.450.20">
    <property type="entry name" value="PAS domain"/>
    <property type="match status" value="2"/>
</dbReference>
<evidence type="ECO:0000256" key="5">
    <source>
        <dbReference type="ARBA" id="ARBA00022989"/>
    </source>
</evidence>
<dbReference type="PANTHER" id="PTHR32089:SF112">
    <property type="entry name" value="LYSOZYME-LIKE PROTEIN-RELATED"/>
    <property type="match status" value="1"/>
</dbReference>
<evidence type="ECO:0000256" key="7">
    <source>
        <dbReference type="ARBA" id="ARBA00023224"/>
    </source>
</evidence>
<evidence type="ECO:0000259" key="11">
    <source>
        <dbReference type="PROSITE" id="PS50111"/>
    </source>
</evidence>
<evidence type="ECO:0000256" key="1">
    <source>
        <dbReference type="ARBA" id="ARBA00004651"/>
    </source>
</evidence>
<keyword evidence="3" id="KW-0145">Chemotaxis</keyword>
<gene>
    <name evidence="12" type="primary">mcp3</name>
</gene>
<keyword evidence="9" id="KW-0175">Coiled coil</keyword>
<dbReference type="RefSeq" id="WP_056960592.1">
    <property type="nucleotide sequence ID" value="NZ_JBDNJU010000109.1"/>
</dbReference>
<dbReference type="PANTHER" id="PTHR32089">
    <property type="entry name" value="METHYL-ACCEPTING CHEMOTAXIS PROTEIN MCPB"/>
    <property type="match status" value="1"/>
</dbReference>
<feature type="transmembrane region" description="Helical" evidence="10">
    <location>
        <begin position="12"/>
        <end position="32"/>
    </location>
</feature>
<proteinExistence type="predicted"/>
<evidence type="ECO:0000256" key="3">
    <source>
        <dbReference type="ARBA" id="ARBA00022500"/>
    </source>
</evidence>
<evidence type="ECO:0000256" key="9">
    <source>
        <dbReference type="SAM" id="Coils"/>
    </source>
</evidence>
<dbReference type="Pfam" id="PF00015">
    <property type="entry name" value="MCPsignal"/>
    <property type="match status" value="1"/>
</dbReference>
<evidence type="ECO:0000256" key="2">
    <source>
        <dbReference type="ARBA" id="ARBA00022475"/>
    </source>
</evidence>
<dbReference type="GeneID" id="98307847"/>
<dbReference type="AlphaFoldDB" id="A0A0A7RGA9"/>
<dbReference type="GO" id="GO:0005886">
    <property type="term" value="C:plasma membrane"/>
    <property type="evidence" value="ECO:0007669"/>
    <property type="project" value="UniProtKB-SubCell"/>
</dbReference>
<dbReference type="InterPro" id="IPR033479">
    <property type="entry name" value="dCache_1"/>
</dbReference>
<evidence type="ECO:0000313" key="12">
    <source>
        <dbReference type="EMBL" id="AJA34282.1"/>
    </source>
</evidence>